<sequence>MCRWISMRLPADGRRDLSTGSGRGREWSIAMKRKRYGMAAVFILGVLCIGYFILYITAVDMTNKFTWFWLLMGAGLLGADGLLAVLHHHGYEVPGKLQLCILSVCGIGLLGFLVIEGIIVGYGRSKPDPGADYAVVLGARVIGKKPSYNLEKRLEKAYNYLQESPDTKAVLSGGKGPGEDISEAQAMYEYLTGRGISGDRLILEDRSVNTDQNLGYSIAKMTGSKEKVVIISNRFHLYRALGIARKKGLSHVQGLGSEVKWYTAPNMYVREAFAVMKYTICGRI</sequence>
<dbReference type="Gene3D" id="3.40.50.620">
    <property type="entry name" value="HUPs"/>
    <property type="match status" value="1"/>
</dbReference>
<dbReference type="PANTHER" id="PTHR30336:SF4">
    <property type="entry name" value="ENVELOPE BIOGENESIS FACTOR ELYC"/>
    <property type="match status" value="1"/>
</dbReference>
<keyword evidence="1" id="KW-0472">Membrane</keyword>
<dbReference type="InterPro" id="IPR003848">
    <property type="entry name" value="DUF218"/>
</dbReference>
<dbReference type="Proteomes" id="UP000606193">
    <property type="component" value="Unassembled WGS sequence"/>
</dbReference>
<dbReference type="Pfam" id="PF02698">
    <property type="entry name" value="DUF218"/>
    <property type="match status" value="1"/>
</dbReference>
<reference evidence="3 4" key="1">
    <citation type="submission" date="2020-08" db="EMBL/GenBank/DDBJ databases">
        <title>Genome public.</title>
        <authorList>
            <person name="Liu C."/>
            <person name="Sun Q."/>
        </authorList>
    </citation>
    <scope>NUCLEOTIDE SEQUENCE [LARGE SCALE GENOMIC DNA]</scope>
    <source>
        <strain evidence="3 4">NSJ-37</strain>
    </source>
</reference>
<feature type="transmembrane region" description="Helical" evidence="1">
    <location>
        <begin position="68"/>
        <end position="87"/>
    </location>
</feature>
<dbReference type="EMBL" id="JACRSX010000005">
    <property type="protein sequence ID" value="MBC8562118.1"/>
    <property type="molecule type" value="Genomic_DNA"/>
</dbReference>
<name>A0ABR7N284_9FIRM</name>
<comment type="caution">
    <text evidence="3">The sequence shown here is derived from an EMBL/GenBank/DDBJ whole genome shotgun (WGS) entry which is preliminary data.</text>
</comment>
<dbReference type="InterPro" id="IPR051599">
    <property type="entry name" value="Cell_Envelope_Assoc"/>
</dbReference>
<proteinExistence type="predicted"/>
<keyword evidence="4" id="KW-1185">Reference proteome</keyword>
<evidence type="ECO:0000256" key="1">
    <source>
        <dbReference type="SAM" id="Phobius"/>
    </source>
</evidence>
<dbReference type="InterPro" id="IPR014729">
    <property type="entry name" value="Rossmann-like_a/b/a_fold"/>
</dbReference>
<feature type="transmembrane region" description="Helical" evidence="1">
    <location>
        <begin position="99"/>
        <end position="122"/>
    </location>
</feature>
<dbReference type="CDD" id="cd06259">
    <property type="entry name" value="YdcF-like"/>
    <property type="match status" value="1"/>
</dbReference>
<feature type="domain" description="DUF218" evidence="2">
    <location>
        <begin position="132"/>
        <end position="252"/>
    </location>
</feature>
<evidence type="ECO:0000259" key="2">
    <source>
        <dbReference type="Pfam" id="PF02698"/>
    </source>
</evidence>
<keyword evidence="1" id="KW-0812">Transmembrane</keyword>
<protein>
    <submittedName>
        <fullName evidence="3">YdcF family protein</fullName>
    </submittedName>
</protein>
<feature type="transmembrane region" description="Helical" evidence="1">
    <location>
        <begin position="36"/>
        <end position="56"/>
    </location>
</feature>
<keyword evidence="1" id="KW-1133">Transmembrane helix</keyword>
<accession>A0ABR7N284</accession>
<evidence type="ECO:0000313" key="4">
    <source>
        <dbReference type="Proteomes" id="UP000606193"/>
    </source>
</evidence>
<gene>
    <name evidence="3" type="ORF">H8704_05630</name>
</gene>
<dbReference type="RefSeq" id="WP_249297636.1">
    <property type="nucleotide sequence ID" value="NZ_JACRSX010000005.1"/>
</dbReference>
<dbReference type="PANTHER" id="PTHR30336">
    <property type="entry name" value="INNER MEMBRANE PROTEIN, PROBABLE PERMEASE"/>
    <property type="match status" value="1"/>
</dbReference>
<evidence type="ECO:0000313" key="3">
    <source>
        <dbReference type="EMBL" id="MBC8562118.1"/>
    </source>
</evidence>
<organism evidence="3 4">
    <name type="scientific">Jutongia huaianensis</name>
    <dbReference type="NCBI Taxonomy" id="2763668"/>
    <lineage>
        <taxon>Bacteria</taxon>
        <taxon>Bacillati</taxon>
        <taxon>Bacillota</taxon>
        <taxon>Clostridia</taxon>
        <taxon>Lachnospirales</taxon>
        <taxon>Lachnospiraceae</taxon>
        <taxon>Jutongia</taxon>
    </lineage>
</organism>